<organism evidence="1 2">
    <name type="scientific">Rhizobium sophoriradicis</name>
    <dbReference type="NCBI Taxonomy" id="1535245"/>
    <lineage>
        <taxon>Bacteria</taxon>
        <taxon>Pseudomonadati</taxon>
        <taxon>Pseudomonadota</taxon>
        <taxon>Alphaproteobacteria</taxon>
        <taxon>Hyphomicrobiales</taxon>
        <taxon>Rhizobiaceae</taxon>
        <taxon>Rhizobium/Agrobacterium group</taxon>
        <taxon>Rhizobium</taxon>
    </lineage>
</organism>
<dbReference type="Proteomes" id="UP000218807">
    <property type="component" value="Unassembled WGS sequence"/>
</dbReference>
<accession>A0A2A5KP40</accession>
<evidence type="ECO:0000313" key="1">
    <source>
        <dbReference type="EMBL" id="PCK78711.1"/>
    </source>
</evidence>
<dbReference type="EMBL" id="NXDM01000025">
    <property type="protein sequence ID" value="PCK78711.1"/>
    <property type="molecule type" value="Genomic_DNA"/>
</dbReference>
<comment type="caution">
    <text evidence="1">The sequence shown here is derived from an EMBL/GenBank/DDBJ whole genome shotgun (WGS) entry which is preliminary data.</text>
</comment>
<dbReference type="PANTHER" id="PTHR36849:SF1">
    <property type="entry name" value="CYTOPLASMIC PROTEIN"/>
    <property type="match status" value="1"/>
</dbReference>
<dbReference type="AlphaFoldDB" id="A0A2A5KP40"/>
<keyword evidence="2" id="KW-1185">Reference proteome</keyword>
<dbReference type="PANTHER" id="PTHR36849">
    <property type="entry name" value="CYTOPLASMIC PROTEIN-RELATED"/>
    <property type="match status" value="1"/>
</dbReference>
<gene>
    <name evidence="1" type="ORF">CPT34_23345</name>
</gene>
<dbReference type="InterPro" id="IPR052552">
    <property type="entry name" value="YeaO-like"/>
</dbReference>
<evidence type="ECO:0000313" key="2">
    <source>
        <dbReference type="Proteomes" id="UP000218807"/>
    </source>
</evidence>
<dbReference type="Pfam" id="PF22752">
    <property type="entry name" value="DUF488-N3i"/>
    <property type="match status" value="1"/>
</dbReference>
<sequence length="128" mass="14872">MAVHIKRIYEAKEDKDGIRILVDRLWPRGLSKQDASVDLWLKEIAPSPALRRWFGHDPAKWTEFQRRYRRELEKNASAVEELERQIGKSDATLLYAAKDLQHNHAIVLQRFLGKDRSIAPGTDKMPPT</sequence>
<proteinExistence type="predicted"/>
<reference evidence="1 2" key="1">
    <citation type="submission" date="2017-09" db="EMBL/GenBank/DDBJ databases">
        <title>Comparative genomics of rhizobia isolated from Phaseolus vulgaris in China.</title>
        <authorList>
            <person name="Tong W."/>
        </authorList>
    </citation>
    <scope>NUCLEOTIDE SEQUENCE [LARGE SCALE GENOMIC DNA]</scope>
    <source>
        <strain evidence="1 2">L101</strain>
    </source>
</reference>
<protein>
    <submittedName>
        <fullName evidence="1">DUF488 domain-containing protein</fullName>
    </submittedName>
</protein>
<dbReference type="RefSeq" id="WP_077988997.1">
    <property type="nucleotide sequence ID" value="NZ_NXDM01000025.1"/>
</dbReference>
<name>A0A2A5KP40_9HYPH</name>